<feature type="domain" description="Peptidase S1" evidence="9">
    <location>
        <begin position="170"/>
        <end position="347"/>
    </location>
</feature>
<dbReference type="Gene3D" id="3.30.300.50">
    <property type="match status" value="1"/>
</dbReference>
<evidence type="ECO:0000259" key="10">
    <source>
        <dbReference type="Pfam" id="PF02983"/>
    </source>
</evidence>
<keyword evidence="5" id="KW-0720">Serine protease</keyword>
<evidence type="ECO:0000256" key="5">
    <source>
        <dbReference type="ARBA" id="ARBA00022825"/>
    </source>
</evidence>
<dbReference type="RefSeq" id="WP_282539089.1">
    <property type="nucleotide sequence ID" value="NZ_JASCIS010000050.1"/>
</dbReference>
<evidence type="ECO:0000256" key="2">
    <source>
        <dbReference type="ARBA" id="ARBA00022670"/>
    </source>
</evidence>
<keyword evidence="2" id="KW-0645">Protease</keyword>
<evidence type="ECO:0000313" key="12">
    <source>
        <dbReference type="Proteomes" id="UP001237105"/>
    </source>
</evidence>
<dbReference type="Proteomes" id="UP001237105">
    <property type="component" value="Unassembled WGS sequence"/>
</dbReference>
<dbReference type="Gene3D" id="2.40.10.10">
    <property type="entry name" value="Trypsin-like serine proteases"/>
    <property type="match status" value="2"/>
</dbReference>
<keyword evidence="4" id="KW-0378">Hydrolase</keyword>
<keyword evidence="7" id="KW-1015">Disulfide bond</keyword>
<gene>
    <name evidence="11" type="ORF">QIT00_32695</name>
</gene>
<dbReference type="InterPro" id="IPR018114">
    <property type="entry name" value="TRYPSIN_HIS"/>
</dbReference>
<dbReference type="InterPro" id="IPR043504">
    <property type="entry name" value="Peptidase_S1_PA_chymotrypsin"/>
</dbReference>
<dbReference type="SUPFAM" id="SSF50494">
    <property type="entry name" value="Trypsin-like serine proteases"/>
    <property type="match status" value="1"/>
</dbReference>
<dbReference type="PROSITE" id="PS00134">
    <property type="entry name" value="TRYPSIN_HIS"/>
    <property type="match status" value="1"/>
</dbReference>
<reference evidence="11 12" key="1">
    <citation type="submission" date="2023-05" db="EMBL/GenBank/DDBJ databases">
        <title>Draft genome sequence of Streptomyces sp. B-S-A12 isolated from a cave soil in Thailand.</title>
        <authorList>
            <person name="Chamroensaksri N."/>
            <person name="Muangham S."/>
        </authorList>
    </citation>
    <scope>NUCLEOTIDE SEQUENCE [LARGE SCALE GENOMIC DNA]</scope>
    <source>
        <strain evidence="11 12">B-S-A12</strain>
    </source>
</reference>
<evidence type="ECO:0000256" key="8">
    <source>
        <dbReference type="SAM" id="SignalP"/>
    </source>
</evidence>
<keyword evidence="6" id="KW-0865">Zymogen</keyword>
<name>A0ABT6T7D0_9ACTN</name>
<feature type="signal peptide" evidence="8">
    <location>
        <begin position="1"/>
        <end position="27"/>
    </location>
</feature>
<dbReference type="EMBL" id="JASCIS010000050">
    <property type="protein sequence ID" value="MDI3423248.1"/>
    <property type="molecule type" value="Genomic_DNA"/>
</dbReference>
<comment type="similarity">
    <text evidence="1">Belongs to the peptidase S1 family.</text>
</comment>
<evidence type="ECO:0000313" key="11">
    <source>
        <dbReference type="EMBL" id="MDI3423248.1"/>
    </source>
</evidence>
<dbReference type="InterPro" id="IPR035070">
    <property type="entry name" value="Streptogrisin_prodomain"/>
</dbReference>
<evidence type="ECO:0000256" key="4">
    <source>
        <dbReference type="ARBA" id="ARBA00022801"/>
    </source>
</evidence>
<evidence type="ECO:0000256" key="1">
    <source>
        <dbReference type="ARBA" id="ARBA00007664"/>
    </source>
</evidence>
<dbReference type="InterPro" id="IPR009003">
    <property type="entry name" value="Peptidase_S1_PA"/>
</dbReference>
<dbReference type="PROSITE" id="PS00135">
    <property type="entry name" value="TRYPSIN_SER"/>
    <property type="match status" value="1"/>
</dbReference>
<dbReference type="PRINTS" id="PR00861">
    <property type="entry name" value="ALYTICPTASE"/>
</dbReference>
<evidence type="ECO:0000259" key="9">
    <source>
        <dbReference type="Pfam" id="PF00089"/>
    </source>
</evidence>
<dbReference type="InterPro" id="IPR004236">
    <property type="entry name" value="Pept_S1_alpha_lytic"/>
</dbReference>
<dbReference type="CDD" id="cd21112">
    <property type="entry name" value="alphaLP-like"/>
    <property type="match status" value="1"/>
</dbReference>
<organism evidence="11 12">
    <name type="scientific">Streptomyces luteolus</name>
    <dbReference type="NCBI Taxonomy" id="3043615"/>
    <lineage>
        <taxon>Bacteria</taxon>
        <taxon>Bacillati</taxon>
        <taxon>Actinomycetota</taxon>
        <taxon>Actinomycetes</taxon>
        <taxon>Kitasatosporales</taxon>
        <taxon>Streptomycetaceae</taxon>
        <taxon>Streptomyces</taxon>
    </lineage>
</organism>
<accession>A0ABT6T7D0</accession>
<dbReference type="InterPro" id="IPR001254">
    <property type="entry name" value="Trypsin_dom"/>
</dbReference>
<proteinExistence type="inferred from homology"/>
<keyword evidence="12" id="KW-1185">Reference proteome</keyword>
<feature type="chain" id="PRO_5046079388" evidence="8">
    <location>
        <begin position="28"/>
        <end position="356"/>
    </location>
</feature>
<evidence type="ECO:0000256" key="6">
    <source>
        <dbReference type="ARBA" id="ARBA00023145"/>
    </source>
</evidence>
<evidence type="ECO:0000256" key="3">
    <source>
        <dbReference type="ARBA" id="ARBA00022729"/>
    </source>
</evidence>
<comment type="caution">
    <text evidence="11">The sequence shown here is derived from an EMBL/GenBank/DDBJ whole genome shotgun (WGS) entry which is preliminary data.</text>
</comment>
<dbReference type="Pfam" id="PF00089">
    <property type="entry name" value="Trypsin"/>
    <property type="match status" value="1"/>
</dbReference>
<evidence type="ECO:0000256" key="7">
    <source>
        <dbReference type="ARBA" id="ARBA00023157"/>
    </source>
</evidence>
<dbReference type="Pfam" id="PF02983">
    <property type="entry name" value="Pro_Al_protease"/>
    <property type="match status" value="1"/>
</dbReference>
<protein>
    <submittedName>
        <fullName evidence="11">S1 family peptidase</fullName>
    </submittedName>
</protein>
<feature type="domain" description="Peptidase S1A alpha-lytic prodomain" evidence="10">
    <location>
        <begin position="96"/>
        <end position="150"/>
    </location>
</feature>
<dbReference type="PIRSF" id="PIRSF001134">
    <property type="entry name" value="Streptogrisin"/>
    <property type="match status" value="1"/>
</dbReference>
<dbReference type="InterPro" id="IPR033116">
    <property type="entry name" value="TRYPSIN_SER"/>
</dbReference>
<keyword evidence="3 8" id="KW-0732">Signal</keyword>
<sequence>MKRTLATAVTLVALPLTLLLPGSPAAAAPGAEDPSPGVRAGADTYQRSDDLARELGGRSAGSYLDARTGDLVTTVTKEADAELVRSRGGTPKLVERSGTQLKEATAALEKGAKIPGTSWGVDPRRNQVVVEADSTVSAAEYTTIERVAGTLDGAVQVTRVPGEFTEEVAGGDAIYGGGTRCSAAFNVSSGSTRYFLTAGHCTDSVANWSASSGGPVIGERTGSSFPTNDYGIVKYTDGSAPAGHVNLYNGSYQDITSAAAAVVGQAIKKSGSTTKVTSGSVTQTDVTVNYGNGDYVYGMVKTNACSAGGDSGGAHFAGSTALGIHSGSGGTCDNGVGSAVFQPVQEALTAYGVDVY</sequence>
<dbReference type="InterPro" id="IPR001316">
    <property type="entry name" value="Pept_S1A_streptogrisin"/>
</dbReference>